<reference evidence="1" key="1">
    <citation type="submission" date="2022-05" db="EMBL/GenBank/DDBJ databases">
        <title>The Musa troglodytarum L. genome provides insights into the mechanism of non-climacteric behaviour and enrichment of carotenoids.</title>
        <authorList>
            <person name="Wang J."/>
        </authorList>
    </citation>
    <scope>NUCLEOTIDE SEQUENCE</scope>
    <source>
        <tissue evidence="1">Leaf</tissue>
    </source>
</reference>
<dbReference type="EMBL" id="CP097511">
    <property type="protein sequence ID" value="URE49524.1"/>
    <property type="molecule type" value="Genomic_DNA"/>
</dbReference>
<name>A0A9E7IJM0_9LILI</name>
<proteinExistence type="predicted"/>
<dbReference type="Proteomes" id="UP001055439">
    <property type="component" value="Chromosome 9"/>
</dbReference>
<dbReference type="AlphaFoldDB" id="A0A9E7IJM0"/>
<dbReference type="OrthoDB" id="310895at2759"/>
<organism evidence="1 2">
    <name type="scientific">Musa troglodytarum</name>
    <name type="common">fe'i banana</name>
    <dbReference type="NCBI Taxonomy" id="320322"/>
    <lineage>
        <taxon>Eukaryota</taxon>
        <taxon>Viridiplantae</taxon>
        <taxon>Streptophyta</taxon>
        <taxon>Embryophyta</taxon>
        <taxon>Tracheophyta</taxon>
        <taxon>Spermatophyta</taxon>
        <taxon>Magnoliopsida</taxon>
        <taxon>Liliopsida</taxon>
        <taxon>Zingiberales</taxon>
        <taxon>Musaceae</taxon>
        <taxon>Musa</taxon>
    </lineage>
</organism>
<evidence type="ECO:0000313" key="1">
    <source>
        <dbReference type="EMBL" id="URE49524.1"/>
    </source>
</evidence>
<sequence>MSMEPQVAIDWLRKSRPLRTQGRVDGKWIDAYDDKTLQVPLKVNAILFLIFEGVLAFVGS</sequence>
<protein>
    <submittedName>
        <fullName evidence="1">Uncharacterized protein</fullName>
    </submittedName>
</protein>
<accession>A0A9E7IJM0</accession>
<gene>
    <name evidence="1" type="ORF">MUK42_33534</name>
</gene>
<keyword evidence="2" id="KW-1185">Reference proteome</keyword>
<evidence type="ECO:0000313" key="2">
    <source>
        <dbReference type="Proteomes" id="UP001055439"/>
    </source>
</evidence>